<feature type="compositionally biased region" description="Polar residues" evidence="1">
    <location>
        <begin position="13"/>
        <end position="33"/>
    </location>
</feature>
<feature type="region of interest" description="Disordered" evidence="1">
    <location>
        <begin position="1"/>
        <end position="46"/>
    </location>
</feature>
<evidence type="ECO:0000313" key="2">
    <source>
        <dbReference type="EMBL" id="CAF4632464.1"/>
    </source>
</evidence>
<evidence type="ECO:0000313" key="5">
    <source>
        <dbReference type="Proteomes" id="UP000663873"/>
    </source>
</evidence>
<comment type="caution">
    <text evidence="2">The sequence shown here is derived from an EMBL/GenBank/DDBJ whole genome shotgun (WGS) entry which is preliminary data.</text>
</comment>
<dbReference type="Proteomes" id="UP000663851">
    <property type="component" value="Unassembled WGS sequence"/>
</dbReference>
<sequence>RQSMTDDRRASLASIQLNTSNNSPKNNSDTANFCYQPPQRLRYPTV</sequence>
<evidence type="ECO:0000313" key="4">
    <source>
        <dbReference type="Proteomes" id="UP000663851"/>
    </source>
</evidence>
<accession>A0A821E826</accession>
<dbReference type="AlphaFoldDB" id="A0A821E826"/>
<feature type="compositionally biased region" description="Basic and acidic residues" evidence="1">
    <location>
        <begin position="1"/>
        <end position="10"/>
    </location>
</feature>
<gene>
    <name evidence="2" type="ORF">HFQ381_LOCUS34728</name>
    <name evidence="3" type="ORF">UJA718_LOCUS48703</name>
</gene>
<reference evidence="2" key="1">
    <citation type="submission" date="2021-02" db="EMBL/GenBank/DDBJ databases">
        <authorList>
            <person name="Nowell W R."/>
        </authorList>
    </citation>
    <scope>NUCLEOTIDE SEQUENCE</scope>
</reference>
<organism evidence="2 4">
    <name type="scientific">Rotaria socialis</name>
    <dbReference type="NCBI Taxonomy" id="392032"/>
    <lineage>
        <taxon>Eukaryota</taxon>
        <taxon>Metazoa</taxon>
        <taxon>Spiralia</taxon>
        <taxon>Gnathifera</taxon>
        <taxon>Rotifera</taxon>
        <taxon>Eurotatoria</taxon>
        <taxon>Bdelloidea</taxon>
        <taxon>Philodinida</taxon>
        <taxon>Philodinidae</taxon>
        <taxon>Rotaria</taxon>
    </lineage>
</organism>
<dbReference type="EMBL" id="CAJOBP010098720">
    <property type="protein sequence ID" value="CAF4969867.1"/>
    <property type="molecule type" value="Genomic_DNA"/>
</dbReference>
<dbReference type="Proteomes" id="UP000663873">
    <property type="component" value="Unassembled WGS sequence"/>
</dbReference>
<feature type="non-terminal residue" evidence="2">
    <location>
        <position position="1"/>
    </location>
</feature>
<protein>
    <submittedName>
        <fullName evidence="2">Uncharacterized protein</fullName>
    </submittedName>
</protein>
<dbReference type="EMBL" id="CAJOBO010018740">
    <property type="protein sequence ID" value="CAF4632464.1"/>
    <property type="molecule type" value="Genomic_DNA"/>
</dbReference>
<evidence type="ECO:0000256" key="1">
    <source>
        <dbReference type="SAM" id="MobiDB-lite"/>
    </source>
</evidence>
<evidence type="ECO:0000313" key="3">
    <source>
        <dbReference type="EMBL" id="CAF4969867.1"/>
    </source>
</evidence>
<proteinExistence type="predicted"/>
<keyword evidence="5" id="KW-1185">Reference proteome</keyword>
<name>A0A821E826_9BILA</name>